<organism evidence="1 2">
    <name type="scientific">Mesorhizobium escarrei</name>
    <dbReference type="NCBI Taxonomy" id="666018"/>
    <lineage>
        <taxon>Bacteria</taxon>
        <taxon>Pseudomonadati</taxon>
        <taxon>Pseudomonadota</taxon>
        <taxon>Alphaproteobacteria</taxon>
        <taxon>Hyphomicrobiales</taxon>
        <taxon>Phyllobacteriaceae</taxon>
        <taxon>Mesorhizobium</taxon>
    </lineage>
</organism>
<proteinExistence type="predicted"/>
<keyword evidence="2" id="KW-1185">Reference proteome</keyword>
<accession>A0ABM9DQ25</accession>
<evidence type="ECO:0000313" key="1">
    <source>
        <dbReference type="EMBL" id="CAH2398743.1"/>
    </source>
</evidence>
<dbReference type="EMBL" id="CAKXZT010000113">
    <property type="protein sequence ID" value="CAH2398743.1"/>
    <property type="molecule type" value="Genomic_DNA"/>
</dbReference>
<dbReference type="Proteomes" id="UP001153050">
    <property type="component" value="Unassembled WGS sequence"/>
</dbReference>
<protein>
    <submittedName>
        <fullName evidence="1">Uncharacterized protein</fullName>
    </submittedName>
</protein>
<evidence type="ECO:0000313" key="2">
    <source>
        <dbReference type="Proteomes" id="UP001153050"/>
    </source>
</evidence>
<name>A0ABM9DQ25_9HYPH</name>
<sequence>MRLQSAALANSAYAIALDGNGATLDLIEAMQSQRCPPPGGVLICGPIRGRAEVAITKR</sequence>
<gene>
    <name evidence="1" type="ORF">MES5069_200160</name>
</gene>
<reference evidence="1 2" key="1">
    <citation type="submission" date="2022-03" db="EMBL/GenBank/DDBJ databases">
        <authorList>
            <person name="Brunel B."/>
        </authorList>
    </citation>
    <scope>NUCLEOTIDE SEQUENCE [LARGE SCALE GENOMIC DNA]</scope>
    <source>
        <strain evidence="1">STM5069sample</strain>
    </source>
</reference>
<comment type="caution">
    <text evidence="1">The sequence shown here is derived from an EMBL/GenBank/DDBJ whole genome shotgun (WGS) entry which is preliminary data.</text>
</comment>